<protein>
    <recommendedName>
        <fullName evidence="2">Alpha-N-acetylglucosaminidase tim-barrel domain-containing protein</fullName>
    </recommendedName>
</protein>
<feature type="domain" description="Alpha-N-acetylglucosaminidase tim-barrel" evidence="2">
    <location>
        <begin position="121"/>
        <end position="177"/>
    </location>
</feature>
<reference evidence="3 4" key="1">
    <citation type="submission" date="2020-08" db="EMBL/GenBank/DDBJ databases">
        <title>Plant Genome Project.</title>
        <authorList>
            <person name="Zhang R.-G."/>
        </authorList>
    </citation>
    <scope>NUCLEOTIDE SEQUENCE [LARGE SCALE GENOMIC DNA]</scope>
    <source>
        <tissue evidence="3">Rhizome</tissue>
    </source>
</reference>
<evidence type="ECO:0000259" key="2">
    <source>
        <dbReference type="Pfam" id="PF05089"/>
    </source>
</evidence>
<organism evidence="3 4">
    <name type="scientific">Zingiber officinale</name>
    <name type="common">Ginger</name>
    <name type="synonym">Amomum zingiber</name>
    <dbReference type="NCBI Taxonomy" id="94328"/>
    <lineage>
        <taxon>Eukaryota</taxon>
        <taxon>Viridiplantae</taxon>
        <taxon>Streptophyta</taxon>
        <taxon>Embryophyta</taxon>
        <taxon>Tracheophyta</taxon>
        <taxon>Spermatophyta</taxon>
        <taxon>Magnoliopsida</taxon>
        <taxon>Liliopsida</taxon>
        <taxon>Zingiberales</taxon>
        <taxon>Zingiberaceae</taxon>
        <taxon>Zingiber</taxon>
    </lineage>
</organism>
<gene>
    <name evidence="3" type="ORF">ZIOFF_024558</name>
</gene>
<dbReference type="AlphaFoldDB" id="A0A8J5GYG0"/>
<dbReference type="PANTHER" id="PTHR12872:SF3">
    <property type="entry name" value="ALPHA-N-ACETYLGLUCOSAMINIDASE"/>
    <property type="match status" value="1"/>
</dbReference>
<dbReference type="EMBL" id="JACMSC010000007">
    <property type="protein sequence ID" value="KAG6514213.1"/>
    <property type="molecule type" value="Genomic_DNA"/>
</dbReference>
<dbReference type="Gene3D" id="3.20.20.80">
    <property type="entry name" value="Glycosidases"/>
    <property type="match status" value="2"/>
</dbReference>
<dbReference type="Pfam" id="PF05089">
    <property type="entry name" value="NAGLU"/>
    <property type="match status" value="2"/>
</dbReference>
<evidence type="ECO:0000313" key="3">
    <source>
        <dbReference type="EMBL" id="KAG6514213.1"/>
    </source>
</evidence>
<evidence type="ECO:0000313" key="4">
    <source>
        <dbReference type="Proteomes" id="UP000734854"/>
    </source>
</evidence>
<feature type="domain" description="Alpha-N-acetylglucosaminidase tim-barrel" evidence="2">
    <location>
        <begin position="19"/>
        <end position="59"/>
    </location>
</feature>
<comment type="caution">
    <text evidence="3">The sequence shown here is derived from an EMBL/GenBank/DDBJ whole genome shotgun (WGS) entry which is preliminary data.</text>
</comment>
<dbReference type="Proteomes" id="UP000734854">
    <property type="component" value="Unassembled WGS sequence"/>
</dbReference>
<proteinExistence type="predicted"/>
<dbReference type="PANTHER" id="PTHR12872">
    <property type="entry name" value="ALPHA-N-ACETYLGLUCOSAMINIDASE"/>
    <property type="match status" value="1"/>
</dbReference>
<evidence type="ECO:0000256" key="1">
    <source>
        <dbReference type="SAM" id="SignalP"/>
    </source>
</evidence>
<keyword evidence="1" id="KW-0732">Signal</keyword>
<accession>A0A8J5GYG0</accession>
<name>A0A8J5GYG0_ZINOF</name>
<dbReference type="InterPro" id="IPR007781">
    <property type="entry name" value="NAGLU"/>
</dbReference>
<dbReference type="InterPro" id="IPR024733">
    <property type="entry name" value="NAGLU_tim-barrel"/>
</dbReference>
<keyword evidence="4" id="KW-1185">Reference proteome</keyword>
<feature type="chain" id="PRO_5035307692" description="Alpha-N-acetylglucosaminidase tim-barrel domain-containing protein" evidence="1">
    <location>
        <begin position="24"/>
        <end position="183"/>
    </location>
</feature>
<feature type="signal peptide" evidence="1">
    <location>
        <begin position="1"/>
        <end position="23"/>
    </location>
</feature>
<sequence length="183" mass="20770">MNFIPKKLLFIYLFSCLCSDTFDENTPPLDDPNYISSLGSAIYKGMQSGDDNAVWLMQVIIYKLFIHCLAEAHAFLVLTLHKLLVKDLMSLSVSLQPCMKSPKLVVVFSSITVSGPDISVGFGWLFSYDPFWKPPQMKALLHSVPIGHMVVLDLFAEVKPIWFTSEQFYGVPYIWKVPHSLFD</sequence>